<dbReference type="RefSeq" id="WP_328953183.1">
    <property type="nucleotide sequence ID" value="NZ_CP108110.1"/>
</dbReference>
<dbReference type="Proteomes" id="UP001432222">
    <property type="component" value="Chromosome"/>
</dbReference>
<sequence>MDCEEVMLTVRIAAAERALLRELARGHGADMSDVAADGLIDVVPSLPVLPAFPVRPEPAVLPVASGAGTVSGTGSGSGSGSASGPGDAGVLRLLRVLARPAPCAVTLWLPAPVADLLPLVGERITAVTGLRIGPASAALSAALRYWLAGDPQQLAAGLAALHRQGSPGLAAQRLDVAA</sequence>
<accession>A0ABZ1TT72</accession>
<evidence type="ECO:0000313" key="2">
    <source>
        <dbReference type="Proteomes" id="UP001432222"/>
    </source>
</evidence>
<name>A0ABZ1TT72_9ACTN</name>
<evidence type="ECO:0000313" key="1">
    <source>
        <dbReference type="EMBL" id="WUQ82117.1"/>
    </source>
</evidence>
<proteinExistence type="predicted"/>
<organism evidence="1 2">
    <name type="scientific">Kitasatospora purpeofusca</name>
    <dbReference type="NCBI Taxonomy" id="67352"/>
    <lineage>
        <taxon>Bacteria</taxon>
        <taxon>Bacillati</taxon>
        <taxon>Actinomycetota</taxon>
        <taxon>Actinomycetes</taxon>
        <taxon>Kitasatosporales</taxon>
        <taxon>Streptomycetaceae</taxon>
        <taxon>Kitasatospora</taxon>
    </lineage>
</organism>
<keyword evidence="2" id="KW-1185">Reference proteome</keyword>
<gene>
    <name evidence="1" type="ORF">OHA16_03450</name>
</gene>
<reference evidence="1" key="1">
    <citation type="submission" date="2022-10" db="EMBL/GenBank/DDBJ databases">
        <title>The complete genomes of actinobacterial strains from the NBC collection.</title>
        <authorList>
            <person name="Joergensen T.S."/>
            <person name="Alvarez Arevalo M."/>
            <person name="Sterndorff E.B."/>
            <person name="Faurdal D."/>
            <person name="Vuksanovic O."/>
            <person name="Mourched A.-S."/>
            <person name="Charusanti P."/>
            <person name="Shaw S."/>
            <person name="Blin K."/>
            <person name="Weber T."/>
        </authorList>
    </citation>
    <scope>NUCLEOTIDE SEQUENCE</scope>
    <source>
        <strain evidence="1">NBC_00222</strain>
    </source>
</reference>
<dbReference type="EMBL" id="CP108110">
    <property type="protein sequence ID" value="WUQ82117.1"/>
    <property type="molecule type" value="Genomic_DNA"/>
</dbReference>
<protein>
    <submittedName>
        <fullName evidence="1">Uncharacterized protein</fullName>
    </submittedName>
</protein>